<evidence type="ECO:0000256" key="1">
    <source>
        <dbReference type="SAM" id="Phobius"/>
    </source>
</evidence>
<feature type="transmembrane region" description="Helical" evidence="1">
    <location>
        <begin position="50"/>
        <end position="72"/>
    </location>
</feature>
<dbReference type="PANTHER" id="PTHR31061:SF24">
    <property type="entry name" value="LD22376P"/>
    <property type="match status" value="1"/>
</dbReference>
<gene>
    <name evidence="2" type="ORF">GUH15_01830</name>
</gene>
<feature type="non-terminal residue" evidence="2">
    <location>
        <position position="1"/>
    </location>
</feature>
<reference evidence="2" key="1">
    <citation type="submission" date="2020-01" db="EMBL/GenBank/DDBJ databases">
        <authorList>
            <person name="Richard D."/>
        </authorList>
    </citation>
    <scope>NUCLEOTIDE SEQUENCE</scope>
    <source>
        <strain evidence="2">JP541</strain>
    </source>
</reference>
<sequence>LHSLDALRGLDMLIILGLDALVLLLASRNPESAFLQEAARQMTHARWEGLHLYDLVFPVFVFISGVSMSFSLGKYTSGNASSVP</sequence>
<evidence type="ECO:0000313" key="3">
    <source>
        <dbReference type="Proteomes" id="UP000653002"/>
    </source>
</evidence>
<proteinExistence type="predicted"/>
<dbReference type="EMBL" id="JAABFR010000106">
    <property type="protein sequence ID" value="MBD4334835.1"/>
    <property type="molecule type" value="Genomic_DNA"/>
</dbReference>
<feature type="non-terminal residue" evidence="2">
    <location>
        <position position="84"/>
    </location>
</feature>
<keyword evidence="1" id="KW-1133">Transmembrane helix</keyword>
<dbReference type="AlphaFoldDB" id="A0A8I0H1L6"/>
<name>A0A8I0H1L6_XANCI</name>
<keyword evidence="1" id="KW-0812">Transmembrane</keyword>
<comment type="caution">
    <text evidence="2">The sequence shown here is derived from an EMBL/GenBank/DDBJ whole genome shotgun (WGS) entry which is preliminary data.</text>
</comment>
<organism evidence="2 3">
    <name type="scientific">Xanthomonas citri pv. citri</name>
    <dbReference type="NCBI Taxonomy" id="611301"/>
    <lineage>
        <taxon>Bacteria</taxon>
        <taxon>Pseudomonadati</taxon>
        <taxon>Pseudomonadota</taxon>
        <taxon>Gammaproteobacteria</taxon>
        <taxon>Lysobacterales</taxon>
        <taxon>Lysobacteraceae</taxon>
        <taxon>Xanthomonas</taxon>
    </lineage>
</organism>
<dbReference type="Proteomes" id="UP000653002">
    <property type="component" value="Unassembled WGS sequence"/>
</dbReference>
<accession>A0A8I0H1L6</accession>
<evidence type="ECO:0000313" key="2">
    <source>
        <dbReference type="EMBL" id="MBD4334835.1"/>
    </source>
</evidence>
<dbReference type="PANTHER" id="PTHR31061">
    <property type="entry name" value="LD22376P"/>
    <property type="match status" value="1"/>
</dbReference>
<feature type="transmembrane region" description="Helical" evidence="1">
    <location>
        <begin position="6"/>
        <end position="26"/>
    </location>
</feature>
<protein>
    <submittedName>
        <fullName evidence="2">DUF5009 domain-containing protein</fullName>
    </submittedName>
</protein>
<keyword evidence="1" id="KW-0472">Membrane</keyword>